<protein>
    <recommendedName>
        <fullName evidence="4">Verru_Chthon cassette protein A</fullName>
    </recommendedName>
</protein>
<feature type="region of interest" description="Disordered" evidence="1">
    <location>
        <begin position="1161"/>
        <end position="1183"/>
    </location>
</feature>
<evidence type="ECO:0000313" key="3">
    <source>
        <dbReference type="Proteomes" id="UP000315648"/>
    </source>
</evidence>
<gene>
    <name evidence="2" type="ORF">FPL22_03750</name>
</gene>
<evidence type="ECO:0000313" key="2">
    <source>
        <dbReference type="EMBL" id="TSJ78423.1"/>
    </source>
</evidence>
<name>A0A556QP55_9BACT</name>
<dbReference type="RefSeq" id="WP_144228764.1">
    <property type="nucleotide sequence ID" value="NZ_CBCRVV010000021.1"/>
</dbReference>
<accession>A0A556QP55</accession>
<evidence type="ECO:0008006" key="4">
    <source>
        <dbReference type="Google" id="ProtNLM"/>
    </source>
</evidence>
<feature type="compositionally biased region" description="Polar residues" evidence="1">
    <location>
        <begin position="1164"/>
        <end position="1173"/>
    </location>
</feature>
<dbReference type="EMBL" id="VMBG01000001">
    <property type="protein sequence ID" value="TSJ78423.1"/>
    <property type="molecule type" value="Genomic_DNA"/>
</dbReference>
<sequence length="1204" mass="129172">MVLLLVSLASLTRVETQVASNNQQIAQARQNALTALNIAIGELQKYAGPDQRTTARADLDATLVNDTQKNGRWTGVYGSRVSSDYGDTPTQIANKIATVYASASGTDAVTQTGSLPRKGSQAILLNWLVSGNESKTGFSPSSDVAGDGHITLTETPVTPTSTYHKPGDMPAGETLDLAAVMPSGSQTQALLVGAATASAGSDRVSAPLVKIQVPDSALPGFASGGSGSQTVGRYAWWVGDEGIKAHVNLAPETGTALLPPSSPANAFIAAQRTAIELVDKKNPVGSTATFNSADLIGSTAYDPTGLAINRLVSVNQLSALNSGVWETARKLRFHDLTTTSRSVLSDTYAGGLKKDLSSILATGASSPADSDLLFKPPSGALPYSLPSWGKLRTYVQNTAGASASSPLVPRLPTPTDPGLYPVMTYSDVQFEYIDTGTQIALAVIPRVVLWNPYTRPIKAARYEFGLVNASGVFQLIKRVDGSSTWEIVDGPRQVAYNCETAPPTGSGKPHFMRFIIDASEDIPPGVSYTYGLTGSSVYSAPYGSKPTNILRRTATPGYAMISTGKSTAPNEFYRIKASTSVTGIQFQFQGAVSTYLGLDPDLHTNRSPLPVWPPDGTTNNQWYQAYMNMGFSGSISAYATPAQRSINSSLPYLQNDDDPYDDNPPANNTGVTLLSTPGTQKWGTVVYHLLASRQRYLVVANPRAEGMGVPPLGTVDGRRGKSVNFTPGYNGAEKLASMTASGEVSSIRDFKLVSGTPENSILFEQRREDQPFMSIGQLQHAEVSPSMYHPAYLIGNANAPSIRFTSAVDQDRPLLQTYNYDASKMNTNDSLRAGDSYDVQYLVNRILWDRYFVSTVPNDGTNAAGVTNIPDILPNPRHVWLPGADTLSDADKRNADLVAAHLMLKGGFNINSTSEQAWRAVLGGLNRLNYSNATPDNPAGAALPRFSDPPPSLVQFPTPPPNRFDWAFTGYRALTDTQIATLAKTIVAEIRNRGPFVSMGDFVNRRLRDNPDTTVTSIGNEPRSGLPFNYRESVKGTLHEALDRTPTSGAASINNSMGKPPFNTTNFSSIDIDTTYSIVDGEAMRGGDYDRIVRVAPYSNLEANAPQFLTQADILSAIGPGLSARSDTFTIRTYGDVQNPLTGEITGRAWCEATVQRTVEPVNRRSTNASNPDYNEPAAGTASQPDFGRRFKIISFRWLSSNEI</sequence>
<dbReference type="AlphaFoldDB" id="A0A556QP55"/>
<evidence type="ECO:0000256" key="1">
    <source>
        <dbReference type="SAM" id="MobiDB-lite"/>
    </source>
</evidence>
<feature type="region of interest" description="Disordered" evidence="1">
    <location>
        <begin position="655"/>
        <end position="675"/>
    </location>
</feature>
<keyword evidence="3" id="KW-1185">Reference proteome</keyword>
<reference evidence="2 3" key="1">
    <citation type="submission" date="2019-07" db="EMBL/GenBank/DDBJ databases">
        <title>Description of 53C-WASEF.</title>
        <authorList>
            <person name="Pitt A."/>
            <person name="Hahn M.W."/>
        </authorList>
    </citation>
    <scope>NUCLEOTIDE SEQUENCE [LARGE SCALE GENOMIC DNA]</scope>
    <source>
        <strain evidence="2 3">53C-WASEF</strain>
    </source>
</reference>
<organism evidence="2 3">
    <name type="scientific">Rariglobus hedericola</name>
    <dbReference type="NCBI Taxonomy" id="2597822"/>
    <lineage>
        <taxon>Bacteria</taxon>
        <taxon>Pseudomonadati</taxon>
        <taxon>Verrucomicrobiota</taxon>
        <taxon>Opitutia</taxon>
        <taxon>Opitutales</taxon>
        <taxon>Opitutaceae</taxon>
        <taxon>Rariglobus</taxon>
    </lineage>
</organism>
<comment type="caution">
    <text evidence="2">The sequence shown here is derived from an EMBL/GenBank/DDBJ whole genome shotgun (WGS) entry which is preliminary data.</text>
</comment>
<dbReference type="Proteomes" id="UP000315648">
    <property type="component" value="Unassembled WGS sequence"/>
</dbReference>
<proteinExistence type="predicted"/>